<gene>
    <name evidence="1" type="ORF">Slati_3513900</name>
</gene>
<dbReference type="AlphaFoldDB" id="A0AAW2UKT2"/>
<evidence type="ECO:0000313" key="1">
    <source>
        <dbReference type="EMBL" id="KAL0416820.1"/>
    </source>
</evidence>
<dbReference type="PANTHER" id="PTHR48475:SF2">
    <property type="entry name" value="RIBONUCLEASE H"/>
    <property type="match status" value="1"/>
</dbReference>
<reference evidence="1" key="1">
    <citation type="submission" date="2020-06" db="EMBL/GenBank/DDBJ databases">
        <authorList>
            <person name="Li T."/>
            <person name="Hu X."/>
            <person name="Zhang T."/>
            <person name="Song X."/>
            <person name="Zhang H."/>
            <person name="Dai N."/>
            <person name="Sheng W."/>
            <person name="Hou X."/>
            <person name="Wei L."/>
        </authorList>
    </citation>
    <scope>NUCLEOTIDE SEQUENCE</scope>
    <source>
        <strain evidence="1">KEN1</strain>
        <tissue evidence="1">Leaf</tissue>
    </source>
</reference>
<accession>A0AAW2UKT2</accession>
<organism evidence="1">
    <name type="scientific">Sesamum latifolium</name>
    <dbReference type="NCBI Taxonomy" id="2727402"/>
    <lineage>
        <taxon>Eukaryota</taxon>
        <taxon>Viridiplantae</taxon>
        <taxon>Streptophyta</taxon>
        <taxon>Embryophyta</taxon>
        <taxon>Tracheophyta</taxon>
        <taxon>Spermatophyta</taxon>
        <taxon>Magnoliopsida</taxon>
        <taxon>eudicotyledons</taxon>
        <taxon>Gunneridae</taxon>
        <taxon>Pentapetalae</taxon>
        <taxon>asterids</taxon>
        <taxon>lamiids</taxon>
        <taxon>Lamiales</taxon>
        <taxon>Pedaliaceae</taxon>
        <taxon>Sesamum</taxon>
    </lineage>
</organism>
<protein>
    <submittedName>
        <fullName evidence="1">Uncharacterized protein</fullName>
    </submittedName>
</protein>
<name>A0AAW2UKT2_9LAMI</name>
<proteinExistence type="predicted"/>
<sequence>MVRNPNTYPGNADGIYSDRMPIRTIGKSDRGMVQRVENTIKFHGSRKSASERANRIYGTEAIISAEIGEETQRVARYDAVKNQEERAFDLTVIKEKRDVAYTRILHHKGLMMRSHDRKVRARCFQVGDLVLKKVEVSKYVGKLDPGWEGPFKVVKAKKPGTYKLQDMEAKNLPRPLNIHNLKKFYA</sequence>
<comment type="caution">
    <text evidence="1">The sequence shown here is derived from an EMBL/GenBank/DDBJ whole genome shotgun (WGS) entry which is preliminary data.</text>
</comment>
<dbReference type="EMBL" id="JACGWN010000012">
    <property type="protein sequence ID" value="KAL0416820.1"/>
    <property type="molecule type" value="Genomic_DNA"/>
</dbReference>
<dbReference type="PANTHER" id="PTHR48475">
    <property type="entry name" value="RIBONUCLEASE H"/>
    <property type="match status" value="1"/>
</dbReference>
<reference evidence="1" key="2">
    <citation type="journal article" date="2024" name="Plant">
        <title>Genomic evolution and insights into agronomic trait innovations of Sesamum species.</title>
        <authorList>
            <person name="Miao H."/>
            <person name="Wang L."/>
            <person name="Qu L."/>
            <person name="Liu H."/>
            <person name="Sun Y."/>
            <person name="Le M."/>
            <person name="Wang Q."/>
            <person name="Wei S."/>
            <person name="Zheng Y."/>
            <person name="Lin W."/>
            <person name="Duan Y."/>
            <person name="Cao H."/>
            <person name="Xiong S."/>
            <person name="Wang X."/>
            <person name="Wei L."/>
            <person name="Li C."/>
            <person name="Ma Q."/>
            <person name="Ju M."/>
            <person name="Zhao R."/>
            <person name="Li G."/>
            <person name="Mu C."/>
            <person name="Tian Q."/>
            <person name="Mei H."/>
            <person name="Zhang T."/>
            <person name="Gao T."/>
            <person name="Zhang H."/>
        </authorList>
    </citation>
    <scope>NUCLEOTIDE SEQUENCE</scope>
    <source>
        <strain evidence="1">KEN1</strain>
    </source>
</reference>